<organism evidence="4 5">
    <name type="scientific">Tsukamurella strandjordii</name>
    <dbReference type="NCBI Taxonomy" id="147577"/>
    <lineage>
        <taxon>Bacteria</taxon>
        <taxon>Bacillati</taxon>
        <taxon>Actinomycetota</taxon>
        <taxon>Actinomycetes</taxon>
        <taxon>Mycobacteriales</taxon>
        <taxon>Tsukamurellaceae</taxon>
        <taxon>Tsukamurella</taxon>
    </lineage>
</organism>
<dbReference type="Proteomes" id="UP001178281">
    <property type="component" value="Unassembled WGS sequence"/>
</dbReference>
<dbReference type="PANTHER" id="PTHR30055">
    <property type="entry name" value="HTH-TYPE TRANSCRIPTIONAL REGULATOR RUTR"/>
    <property type="match status" value="1"/>
</dbReference>
<evidence type="ECO:0000256" key="2">
    <source>
        <dbReference type="PROSITE-ProRule" id="PRU00335"/>
    </source>
</evidence>
<proteinExistence type="predicted"/>
<accession>A0AA90NCS0</accession>
<dbReference type="InterPro" id="IPR036271">
    <property type="entry name" value="Tet_transcr_reg_TetR-rel_C_sf"/>
</dbReference>
<evidence type="ECO:0000259" key="3">
    <source>
        <dbReference type="PROSITE" id="PS50977"/>
    </source>
</evidence>
<evidence type="ECO:0000313" key="4">
    <source>
        <dbReference type="EMBL" id="MDP0396808.1"/>
    </source>
</evidence>
<evidence type="ECO:0000313" key="5">
    <source>
        <dbReference type="Proteomes" id="UP001178281"/>
    </source>
</evidence>
<dbReference type="AlphaFoldDB" id="A0AA90NCS0"/>
<name>A0AA90NCS0_9ACTN</name>
<dbReference type="GO" id="GO:0000976">
    <property type="term" value="F:transcription cis-regulatory region binding"/>
    <property type="evidence" value="ECO:0007669"/>
    <property type="project" value="TreeGrafter"/>
</dbReference>
<feature type="DNA-binding region" description="H-T-H motif" evidence="2">
    <location>
        <begin position="36"/>
        <end position="55"/>
    </location>
</feature>
<dbReference type="PANTHER" id="PTHR30055:SF200">
    <property type="entry name" value="HTH-TYPE TRANSCRIPTIONAL REPRESSOR BDCR"/>
    <property type="match status" value="1"/>
</dbReference>
<dbReference type="InterPro" id="IPR001647">
    <property type="entry name" value="HTH_TetR"/>
</dbReference>
<evidence type="ECO:0000256" key="1">
    <source>
        <dbReference type="ARBA" id="ARBA00023125"/>
    </source>
</evidence>
<dbReference type="RefSeq" id="WP_255585532.1">
    <property type="nucleotide sequence ID" value="NZ_CBCSFC010000008.1"/>
</dbReference>
<feature type="domain" description="HTH tetR-type" evidence="3">
    <location>
        <begin position="13"/>
        <end position="73"/>
    </location>
</feature>
<keyword evidence="1 2" id="KW-0238">DNA-binding</keyword>
<dbReference type="GO" id="GO:0003700">
    <property type="term" value="F:DNA-binding transcription factor activity"/>
    <property type="evidence" value="ECO:0007669"/>
    <property type="project" value="TreeGrafter"/>
</dbReference>
<gene>
    <name evidence="4" type="ORF">Q7X28_02600</name>
</gene>
<dbReference type="PRINTS" id="PR00455">
    <property type="entry name" value="HTHTETR"/>
</dbReference>
<protein>
    <submittedName>
        <fullName evidence="4">TetR/AcrR family transcriptional regulator</fullName>
    </submittedName>
</protein>
<dbReference type="PROSITE" id="PS50977">
    <property type="entry name" value="HTH_TETR_2"/>
    <property type="match status" value="1"/>
</dbReference>
<sequence>MRQTTPRRGRPPSTSREEIVEQAVRLLDEHGVHGVTMKLLAAEIGVSPMALYRHVDDKETLLALALDAIAEPFAAMTFPEEPRERIVAALTTVYDSLIAHPWVPEALIGPQRSGRGALHISDAAIGAAYRITGDRESALRAYRACWSLTLGTVLTHLRAVAESNDEATAWMIDLLDTLPANSAPDMRAAVQARVPPSSRDDFEASLRGLMVGLFGPDQKG</sequence>
<dbReference type="SUPFAM" id="SSF48498">
    <property type="entry name" value="Tetracyclin repressor-like, C-terminal domain"/>
    <property type="match status" value="1"/>
</dbReference>
<comment type="caution">
    <text evidence="4">The sequence shown here is derived from an EMBL/GenBank/DDBJ whole genome shotgun (WGS) entry which is preliminary data.</text>
</comment>
<keyword evidence="5" id="KW-1185">Reference proteome</keyword>
<dbReference type="InterPro" id="IPR050109">
    <property type="entry name" value="HTH-type_TetR-like_transc_reg"/>
</dbReference>
<dbReference type="Pfam" id="PF00440">
    <property type="entry name" value="TetR_N"/>
    <property type="match status" value="1"/>
</dbReference>
<dbReference type="Gene3D" id="1.10.357.10">
    <property type="entry name" value="Tetracycline Repressor, domain 2"/>
    <property type="match status" value="1"/>
</dbReference>
<dbReference type="Gene3D" id="1.10.10.60">
    <property type="entry name" value="Homeodomain-like"/>
    <property type="match status" value="1"/>
</dbReference>
<dbReference type="SUPFAM" id="SSF46689">
    <property type="entry name" value="Homeodomain-like"/>
    <property type="match status" value="1"/>
</dbReference>
<dbReference type="EMBL" id="JAUTIX010000001">
    <property type="protein sequence ID" value="MDP0396808.1"/>
    <property type="molecule type" value="Genomic_DNA"/>
</dbReference>
<dbReference type="InterPro" id="IPR009057">
    <property type="entry name" value="Homeodomain-like_sf"/>
</dbReference>
<reference evidence="4" key="1">
    <citation type="submission" date="2023-08" db="EMBL/GenBank/DDBJ databases">
        <title>The draft genome of Tsukamurella strandjordii strain 050030.</title>
        <authorList>
            <person name="Zhao F."/>
            <person name="Feng Y."/>
            <person name="Zong Z."/>
        </authorList>
    </citation>
    <scope>NUCLEOTIDE SEQUENCE</scope>
    <source>
        <strain evidence="4">050030</strain>
    </source>
</reference>